<organism evidence="1 2">
    <name type="scientific">Paenibacillus abyssi</name>
    <dbReference type="NCBI Taxonomy" id="1340531"/>
    <lineage>
        <taxon>Bacteria</taxon>
        <taxon>Bacillati</taxon>
        <taxon>Bacillota</taxon>
        <taxon>Bacilli</taxon>
        <taxon>Bacillales</taxon>
        <taxon>Paenibacillaceae</taxon>
        <taxon>Paenibacillus</taxon>
    </lineage>
</organism>
<sequence>MEIIRKIEQFGLLKDPQWLERLDEPAPLWVVLETLLQLLERMEPPNRPYD</sequence>
<dbReference type="AlphaFoldDB" id="A0A917FKI7"/>
<accession>A0A917FKI7</accession>
<reference evidence="1" key="1">
    <citation type="journal article" date="2014" name="Int. J. Syst. Evol. Microbiol.">
        <title>Complete genome sequence of Corynebacterium casei LMG S-19264T (=DSM 44701T), isolated from a smear-ripened cheese.</title>
        <authorList>
            <consortium name="US DOE Joint Genome Institute (JGI-PGF)"/>
            <person name="Walter F."/>
            <person name="Albersmeier A."/>
            <person name="Kalinowski J."/>
            <person name="Ruckert C."/>
        </authorList>
    </citation>
    <scope>NUCLEOTIDE SEQUENCE</scope>
    <source>
        <strain evidence="1">CGMCC 1.12987</strain>
    </source>
</reference>
<keyword evidence="2" id="KW-1185">Reference proteome</keyword>
<dbReference type="EMBL" id="BMGR01000001">
    <property type="protein sequence ID" value="GGF89336.1"/>
    <property type="molecule type" value="Genomic_DNA"/>
</dbReference>
<dbReference type="RefSeq" id="WP_188528811.1">
    <property type="nucleotide sequence ID" value="NZ_BMGR01000001.1"/>
</dbReference>
<dbReference type="Proteomes" id="UP000644756">
    <property type="component" value="Unassembled WGS sequence"/>
</dbReference>
<proteinExistence type="predicted"/>
<evidence type="ECO:0000313" key="2">
    <source>
        <dbReference type="Proteomes" id="UP000644756"/>
    </source>
</evidence>
<gene>
    <name evidence="1" type="ORF">GCM10010916_03340</name>
</gene>
<evidence type="ECO:0000313" key="1">
    <source>
        <dbReference type="EMBL" id="GGF89336.1"/>
    </source>
</evidence>
<comment type="caution">
    <text evidence="1">The sequence shown here is derived from an EMBL/GenBank/DDBJ whole genome shotgun (WGS) entry which is preliminary data.</text>
</comment>
<name>A0A917FKI7_9BACL</name>
<reference evidence="1" key="2">
    <citation type="submission" date="2020-09" db="EMBL/GenBank/DDBJ databases">
        <authorList>
            <person name="Sun Q."/>
            <person name="Zhou Y."/>
        </authorList>
    </citation>
    <scope>NUCLEOTIDE SEQUENCE</scope>
    <source>
        <strain evidence="1">CGMCC 1.12987</strain>
    </source>
</reference>
<protein>
    <submittedName>
        <fullName evidence="1">Uncharacterized protein</fullName>
    </submittedName>
</protein>